<dbReference type="CDD" id="cd00063">
    <property type="entry name" value="FN3"/>
    <property type="match status" value="1"/>
</dbReference>
<feature type="domain" description="Fibronectin type-III" evidence="1">
    <location>
        <begin position="241"/>
        <end position="313"/>
    </location>
</feature>
<name>A0A2P8GQJ7_9BACL</name>
<dbReference type="SUPFAM" id="SSF49265">
    <property type="entry name" value="Fibronectin type III"/>
    <property type="match status" value="1"/>
</dbReference>
<evidence type="ECO:0000313" key="2">
    <source>
        <dbReference type="EMBL" id="PSL36238.1"/>
    </source>
</evidence>
<dbReference type="AlphaFoldDB" id="A0A2P8GQJ7"/>
<comment type="caution">
    <text evidence="2">The sequence shown here is derived from an EMBL/GenBank/DDBJ whole genome shotgun (WGS) entry which is preliminary data.</text>
</comment>
<sequence>MISDHKVLLHFLKSSFSTHQMDSLMKHDRFKTKGWKSFEIIKKYSLKDADKGKLFLYTPKQCNELIKKLIENPNLHGIDTLITNESPHSIEKYKETFILAQNEEAFYKVFNGEARNIIQNFFKSRKNLVGICQLKNCNVKDGLETAHLTKERKDIFKESALNSIVELEGELIKYDVYKTMTSYLLKHQAHNRIRFLCKKHHIELDALKKGSNKKTLKIFKDLISNDMDEIEKKKLKPSLVPAFPIGLKYKQINSNSGLVEWKKEVLPINYKIMKDGNVIYNGVHKEGGLKISGLTSSRNYEFSLISYNDYGESPTSYLNIKIMKD</sequence>
<reference evidence="2 3" key="1">
    <citation type="submission" date="2018-03" db="EMBL/GenBank/DDBJ databases">
        <title>Genomic Encyclopedia of Type Strains, Phase III (KMG-III): the genomes of soil and plant-associated and newly described type strains.</title>
        <authorList>
            <person name="Whitman W."/>
        </authorList>
    </citation>
    <scope>NUCLEOTIDE SEQUENCE [LARGE SCALE GENOMIC DNA]</scope>
    <source>
        <strain evidence="2 3">CGMCC 1.12259</strain>
    </source>
</reference>
<protein>
    <recommendedName>
        <fullName evidence="1">Fibronectin type-III domain-containing protein</fullName>
    </recommendedName>
</protein>
<dbReference type="InterPro" id="IPR013783">
    <property type="entry name" value="Ig-like_fold"/>
</dbReference>
<evidence type="ECO:0000313" key="3">
    <source>
        <dbReference type="Proteomes" id="UP000242682"/>
    </source>
</evidence>
<organism evidence="2 3">
    <name type="scientific">Planomicrobium soli</name>
    <dbReference type="NCBI Taxonomy" id="1176648"/>
    <lineage>
        <taxon>Bacteria</taxon>
        <taxon>Bacillati</taxon>
        <taxon>Bacillota</taxon>
        <taxon>Bacilli</taxon>
        <taxon>Bacillales</taxon>
        <taxon>Caryophanaceae</taxon>
        <taxon>Planomicrobium</taxon>
    </lineage>
</organism>
<proteinExistence type="predicted"/>
<keyword evidence="3" id="KW-1185">Reference proteome</keyword>
<dbReference type="SMART" id="SM00060">
    <property type="entry name" value="FN3"/>
    <property type="match status" value="1"/>
</dbReference>
<dbReference type="Gene3D" id="2.60.40.10">
    <property type="entry name" value="Immunoglobulins"/>
    <property type="match status" value="1"/>
</dbReference>
<dbReference type="Proteomes" id="UP000242682">
    <property type="component" value="Unassembled WGS sequence"/>
</dbReference>
<dbReference type="InterPro" id="IPR003961">
    <property type="entry name" value="FN3_dom"/>
</dbReference>
<accession>A0A2P8GQJ7</accession>
<evidence type="ECO:0000259" key="1">
    <source>
        <dbReference type="SMART" id="SM00060"/>
    </source>
</evidence>
<gene>
    <name evidence="2" type="ORF">B0H99_10759</name>
</gene>
<dbReference type="InterPro" id="IPR036116">
    <property type="entry name" value="FN3_sf"/>
</dbReference>
<dbReference type="EMBL" id="PYAT01000007">
    <property type="protein sequence ID" value="PSL36238.1"/>
    <property type="molecule type" value="Genomic_DNA"/>
</dbReference>